<reference evidence="2 3" key="1">
    <citation type="journal article" date="2021" name="Commun. Biol.">
        <title>The genome of Shorea leprosula (Dipterocarpaceae) highlights the ecological relevance of drought in aseasonal tropical rainforests.</title>
        <authorList>
            <person name="Ng K.K.S."/>
            <person name="Kobayashi M.J."/>
            <person name="Fawcett J.A."/>
            <person name="Hatakeyama M."/>
            <person name="Paape T."/>
            <person name="Ng C.H."/>
            <person name="Ang C.C."/>
            <person name="Tnah L.H."/>
            <person name="Lee C.T."/>
            <person name="Nishiyama T."/>
            <person name="Sese J."/>
            <person name="O'Brien M.J."/>
            <person name="Copetti D."/>
            <person name="Mohd Noor M.I."/>
            <person name="Ong R.C."/>
            <person name="Putra M."/>
            <person name="Sireger I.Z."/>
            <person name="Indrioko S."/>
            <person name="Kosugi Y."/>
            <person name="Izuno A."/>
            <person name="Isagi Y."/>
            <person name="Lee S.L."/>
            <person name="Shimizu K.K."/>
        </authorList>
    </citation>
    <scope>NUCLEOTIDE SEQUENCE [LARGE SCALE GENOMIC DNA]</scope>
    <source>
        <strain evidence="2">214</strain>
    </source>
</reference>
<keyword evidence="3" id="KW-1185">Reference proteome</keyword>
<dbReference type="EMBL" id="BPVZ01000618">
    <property type="protein sequence ID" value="GKV52136.1"/>
    <property type="molecule type" value="Genomic_DNA"/>
</dbReference>
<feature type="compositionally biased region" description="Basic and acidic residues" evidence="1">
    <location>
        <begin position="127"/>
        <end position="153"/>
    </location>
</feature>
<evidence type="ECO:0000313" key="3">
    <source>
        <dbReference type="Proteomes" id="UP001054252"/>
    </source>
</evidence>
<name>A0AAV5MTV3_9ROSI</name>
<dbReference type="AlphaFoldDB" id="A0AAV5MTV3"/>
<comment type="caution">
    <text evidence="2">The sequence shown here is derived from an EMBL/GenBank/DDBJ whole genome shotgun (WGS) entry which is preliminary data.</text>
</comment>
<evidence type="ECO:0000256" key="1">
    <source>
        <dbReference type="SAM" id="MobiDB-lite"/>
    </source>
</evidence>
<protein>
    <submittedName>
        <fullName evidence="2">Uncharacterized protein</fullName>
    </submittedName>
</protein>
<organism evidence="2 3">
    <name type="scientific">Rubroshorea leprosula</name>
    <dbReference type="NCBI Taxonomy" id="152421"/>
    <lineage>
        <taxon>Eukaryota</taxon>
        <taxon>Viridiplantae</taxon>
        <taxon>Streptophyta</taxon>
        <taxon>Embryophyta</taxon>
        <taxon>Tracheophyta</taxon>
        <taxon>Spermatophyta</taxon>
        <taxon>Magnoliopsida</taxon>
        <taxon>eudicotyledons</taxon>
        <taxon>Gunneridae</taxon>
        <taxon>Pentapetalae</taxon>
        <taxon>rosids</taxon>
        <taxon>malvids</taxon>
        <taxon>Malvales</taxon>
        <taxon>Dipterocarpaceae</taxon>
        <taxon>Rubroshorea</taxon>
    </lineage>
</organism>
<feature type="region of interest" description="Disordered" evidence="1">
    <location>
        <begin position="77"/>
        <end position="153"/>
    </location>
</feature>
<evidence type="ECO:0000313" key="2">
    <source>
        <dbReference type="EMBL" id="GKV52136.1"/>
    </source>
</evidence>
<accession>A0AAV5MTV3</accession>
<proteinExistence type="predicted"/>
<dbReference type="Proteomes" id="UP001054252">
    <property type="component" value="Unassembled WGS sequence"/>
</dbReference>
<gene>
    <name evidence="2" type="ORF">SLEP1_g58728</name>
</gene>
<sequence>MLSELSSLEILRNYGGGLTKLKVDEFGDGPGGKINSGGEKLATKEIMRVTGASVKSLHLPCLLLKKYSLKRAVAAITRKQQPAAMDSRSGPPASAATDQPEEGKAAGSVQTQPRNSKTTKQTHPKTKKETEKAKATRGANKTDRPRGPSEHRA</sequence>